<dbReference type="InterPro" id="IPR015868">
    <property type="entry name" value="Glutaminase"/>
</dbReference>
<evidence type="ECO:0000313" key="8">
    <source>
        <dbReference type="EMBL" id="TWT60492.1"/>
    </source>
</evidence>
<keyword evidence="9" id="KW-1185">Reference proteome</keyword>
<dbReference type="NCBIfam" id="TIGR03814">
    <property type="entry name" value="Gln_ase"/>
    <property type="match status" value="1"/>
</dbReference>
<keyword evidence="6" id="KW-0007">Acetylation</keyword>
<evidence type="ECO:0000256" key="2">
    <source>
        <dbReference type="ARBA" id="ARBA00011881"/>
    </source>
</evidence>
<dbReference type="SUPFAM" id="SSF56601">
    <property type="entry name" value="beta-lactamase/transpeptidase-like"/>
    <property type="match status" value="1"/>
</dbReference>
<dbReference type="Gene3D" id="3.40.710.10">
    <property type="entry name" value="DD-peptidase/beta-lactamase superfamily"/>
    <property type="match status" value="1"/>
</dbReference>
<dbReference type="Pfam" id="PF00027">
    <property type="entry name" value="cNMP_binding"/>
    <property type="match status" value="1"/>
</dbReference>
<dbReference type="OrthoDB" id="9788822at2"/>
<dbReference type="RefSeq" id="WP_146502611.1">
    <property type="nucleotide sequence ID" value="NZ_SJPG01000001.1"/>
</dbReference>
<dbReference type="EC" id="3.5.1.2" evidence="3 6"/>
<dbReference type="SMART" id="SM00100">
    <property type="entry name" value="cNMP"/>
    <property type="match status" value="1"/>
</dbReference>
<comment type="catalytic activity">
    <reaction evidence="5 6">
        <text>L-glutamine + H2O = L-glutamate + NH4(+)</text>
        <dbReference type="Rhea" id="RHEA:15889"/>
        <dbReference type="ChEBI" id="CHEBI:15377"/>
        <dbReference type="ChEBI" id="CHEBI:28938"/>
        <dbReference type="ChEBI" id="CHEBI:29985"/>
        <dbReference type="ChEBI" id="CHEBI:58359"/>
        <dbReference type="EC" id="3.5.1.2"/>
    </reaction>
</comment>
<evidence type="ECO:0000313" key="9">
    <source>
        <dbReference type="Proteomes" id="UP000316095"/>
    </source>
</evidence>
<proteinExistence type="inferred from homology"/>
<dbReference type="InterPro" id="IPR018490">
    <property type="entry name" value="cNMP-bd_dom_sf"/>
</dbReference>
<dbReference type="HAMAP" id="MF_00313">
    <property type="entry name" value="Glutaminase"/>
    <property type="match status" value="1"/>
</dbReference>
<dbReference type="PROSITE" id="PS00888">
    <property type="entry name" value="CNMP_BINDING_1"/>
    <property type="match status" value="1"/>
</dbReference>
<dbReference type="PROSITE" id="PS00889">
    <property type="entry name" value="CNMP_BINDING_2"/>
    <property type="match status" value="1"/>
</dbReference>
<evidence type="ECO:0000256" key="4">
    <source>
        <dbReference type="ARBA" id="ARBA00022801"/>
    </source>
</evidence>
<sequence length="621" mass="69422">MTNSNDCKEGNIRARIHPLLAYLQEVHAKYADSRDGALADYIPELSRADPNWFGISIATIDGQIYQVGDTAQDFTIQSVSKPFVYGMALQDNGLAYVNDRIGVEPSGDAFNSISLQKDSGRPFNPMINAGAIASTGLILGDNFEQKYSRLLQTFSDYVGRPVSIDESVYQSESETGDRNRAIGYMLRNVKKLDSAPEEVLDLYFRQCSILVNCRDLAVMAATLANGGVSPITGKTVIDEWCVTRVLSVMSTCGMYDYSGEWIFRVGMPSKSGVGGGIIGVLPGHLGIAVFSPLLDERGNSVRGIQVFSELSEHFDLHLFNVNRSTKSVIRSRYSADKVGSKRVRPESEMKLMSELGKRITIYELQGDLTLASIEIVIRDIMALPDTSEYLIIDFKRILGSDRPALDFFFKFFECNFDQIKDVICTHVIDHPELVAVIESFGLSSFFRVKTDTDDAIEFCEDLLLQNQIQPRTNYELTELPDFDLLRGLHSEEVNTLLRLLNKRYYEDGDAIIKQGQPAEAIYLLAVGQVSIYIDLPNGQKRRLTTCSPGMAFGEMAIIERSNRSASVIANGKVVCYQFPLEAYEKLTQTYPSIKFTILENIARRLSVRVRKLTDEVRTLSQ</sequence>
<dbReference type="Pfam" id="PF04960">
    <property type="entry name" value="Glutaminase"/>
    <property type="match status" value="1"/>
</dbReference>
<dbReference type="InterPro" id="IPR012338">
    <property type="entry name" value="Beta-lactam/transpept-like"/>
</dbReference>
<organism evidence="8 9">
    <name type="scientific">Rubinisphaera italica</name>
    <dbReference type="NCBI Taxonomy" id="2527969"/>
    <lineage>
        <taxon>Bacteria</taxon>
        <taxon>Pseudomonadati</taxon>
        <taxon>Planctomycetota</taxon>
        <taxon>Planctomycetia</taxon>
        <taxon>Planctomycetales</taxon>
        <taxon>Planctomycetaceae</taxon>
        <taxon>Rubinisphaera</taxon>
    </lineage>
</organism>
<dbReference type="InterPro" id="IPR014710">
    <property type="entry name" value="RmlC-like_jellyroll"/>
</dbReference>
<dbReference type="InterPro" id="IPR036513">
    <property type="entry name" value="STAS_dom_sf"/>
</dbReference>
<feature type="binding site" evidence="6">
    <location>
        <position position="128"/>
    </location>
    <ligand>
        <name>substrate</name>
    </ligand>
</feature>
<dbReference type="CDD" id="cd00038">
    <property type="entry name" value="CAP_ED"/>
    <property type="match status" value="1"/>
</dbReference>
<dbReference type="Proteomes" id="UP000316095">
    <property type="component" value="Unassembled WGS sequence"/>
</dbReference>
<dbReference type="Gene3D" id="3.30.750.24">
    <property type="entry name" value="STAS domain"/>
    <property type="match status" value="1"/>
</dbReference>
<feature type="binding site" evidence="6">
    <location>
        <position position="203"/>
    </location>
    <ligand>
        <name>substrate</name>
    </ligand>
</feature>
<dbReference type="SUPFAM" id="SSF51206">
    <property type="entry name" value="cAMP-binding domain-like"/>
    <property type="match status" value="1"/>
</dbReference>
<comment type="caution">
    <text evidence="8">The sequence shown here is derived from an EMBL/GenBank/DDBJ whole genome shotgun (WGS) entry which is preliminary data.</text>
</comment>
<keyword evidence="4 6" id="KW-0378">Hydrolase</keyword>
<feature type="binding site" evidence="6">
    <location>
        <position position="273"/>
    </location>
    <ligand>
        <name>substrate</name>
    </ligand>
</feature>
<dbReference type="GO" id="GO:0006543">
    <property type="term" value="P:L-glutamine catabolic process"/>
    <property type="evidence" value="ECO:0007669"/>
    <property type="project" value="TreeGrafter"/>
</dbReference>
<protein>
    <recommendedName>
        <fullName evidence="3 6">Glutaminase</fullName>
        <ecNumber evidence="3 6">3.5.1.2</ecNumber>
    </recommendedName>
</protein>
<feature type="binding site" evidence="6">
    <location>
        <position position="78"/>
    </location>
    <ligand>
        <name>substrate</name>
    </ligand>
</feature>
<evidence type="ECO:0000256" key="3">
    <source>
        <dbReference type="ARBA" id="ARBA00012918"/>
    </source>
</evidence>
<dbReference type="GO" id="GO:0004359">
    <property type="term" value="F:glutaminase activity"/>
    <property type="evidence" value="ECO:0007669"/>
    <property type="project" value="UniProtKB-UniRule"/>
</dbReference>
<dbReference type="PANTHER" id="PTHR12544">
    <property type="entry name" value="GLUTAMINASE"/>
    <property type="match status" value="1"/>
</dbReference>
<dbReference type="InterPro" id="IPR000595">
    <property type="entry name" value="cNMP-bd_dom"/>
</dbReference>
<dbReference type="AlphaFoldDB" id="A0A5C5XF26"/>
<accession>A0A5C5XF26</accession>
<dbReference type="FunFam" id="3.40.710.10:FF:000005">
    <property type="entry name" value="Glutaminase"/>
    <property type="match status" value="1"/>
</dbReference>
<dbReference type="SUPFAM" id="SSF52091">
    <property type="entry name" value="SpoIIaa-like"/>
    <property type="match status" value="1"/>
</dbReference>
<reference evidence="8 9" key="1">
    <citation type="submission" date="2019-02" db="EMBL/GenBank/DDBJ databases">
        <title>Deep-cultivation of Planctomycetes and their phenomic and genomic characterization uncovers novel biology.</title>
        <authorList>
            <person name="Wiegand S."/>
            <person name="Jogler M."/>
            <person name="Boedeker C."/>
            <person name="Pinto D."/>
            <person name="Vollmers J."/>
            <person name="Rivas-Marin E."/>
            <person name="Kohn T."/>
            <person name="Peeters S.H."/>
            <person name="Heuer A."/>
            <person name="Rast P."/>
            <person name="Oberbeckmann S."/>
            <person name="Bunk B."/>
            <person name="Jeske O."/>
            <person name="Meyerdierks A."/>
            <person name="Storesund J.E."/>
            <person name="Kallscheuer N."/>
            <person name="Luecker S."/>
            <person name="Lage O.M."/>
            <person name="Pohl T."/>
            <person name="Merkel B.J."/>
            <person name="Hornburger P."/>
            <person name="Mueller R.-W."/>
            <person name="Bruemmer F."/>
            <person name="Labrenz M."/>
            <person name="Spormann A.M."/>
            <person name="Op Den Camp H."/>
            <person name="Overmann J."/>
            <person name="Amann R."/>
            <person name="Jetten M.S.M."/>
            <person name="Mascher T."/>
            <person name="Medema M.H."/>
            <person name="Devos D.P."/>
            <person name="Kaster A.-K."/>
            <person name="Ovreas L."/>
            <person name="Rohde M."/>
            <person name="Galperin M.Y."/>
            <person name="Jogler C."/>
        </authorList>
    </citation>
    <scope>NUCLEOTIDE SEQUENCE [LARGE SCALE GENOMIC DNA]</scope>
    <source>
        <strain evidence="8 9">Pan54</strain>
    </source>
</reference>
<evidence type="ECO:0000256" key="5">
    <source>
        <dbReference type="ARBA" id="ARBA00049534"/>
    </source>
</evidence>
<name>A0A5C5XF26_9PLAN</name>
<feature type="binding site" evidence="6">
    <location>
        <position position="179"/>
    </location>
    <ligand>
        <name>substrate</name>
    </ligand>
</feature>
<dbReference type="GO" id="GO:0006537">
    <property type="term" value="P:glutamate biosynthetic process"/>
    <property type="evidence" value="ECO:0007669"/>
    <property type="project" value="TreeGrafter"/>
</dbReference>
<dbReference type="PANTHER" id="PTHR12544:SF29">
    <property type="entry name" value="GLUTAMINASE"/>
    <property type="match status" value="1"/>
</dbReference>
<evidence type="ECO:0000256" key="6">
    <source>
        <dbReference type="HAMAP-Rule" id="MF_00313"/>
    </source>
</evidence>
<dbReference type="Gene3D" id="2.60.120.10">
    <property type="entry name" value="Jelly Rolls"/>
    <property type="match status" value="1"/>
</dbReference>
<feature type="binding site" evidence="6">
    <location>
        <position position="255"/>
    </location>
    <ligand>
        <name>substrate</name>
    </ligand>
</feature>
<comment type="subunit">
    <text evidence="2 6">Homotetramer.</text>
</comment>
<dbReference type="PROSITE" id="PS50042">
    <property type="entry name" value="CNMP_BINDING_3"/>
    <property type="match status" value="1"/>
</dbReference>
<dbReference type="EMBL" id="SJPG01000001">
    <property type="protein sequence ID" value="TWT60492.1"/>
    <property type="molecule type" value="Genomic_DNA"/>
</dbReference>
<feature type="binding site" evidence="6">
    <location>
        <position position="172"/>
    </location>
    <ligand>
        <name>substrate</name>
    </ligand>
</feature>
<gene>
    <name evidence="8" type="primary">glsA1</name>
    <name evidence="6" type="synonym">glsA</name>
    <name evidence="8" type="ORF">Pan54_12060</name>
</gene>
<evidence type="ECO:0000256" key="1">
    <source>
        <dbReference type="ARBA" id="ARBA00011076"/>
    </source>
</evidence>
<feature type="domain" description="Cyclic nucleotide-binding" evidence="7">
    <location>
        <begin position="484"/>
        <end position="604"/>
    </location>
</feature>
<comment type="similarity">
    <text evidence="1 6">Belongs to the glutaminase family.</text>
</comment>
<evidence type="ECO:0000259" key="7">
    <source>
        <dbReference type="PROSITE" id="PS50042"/>
    </source>
</evidence>
<dbReference type="InterPro" id="IPR018488">
    <property type="entry name" value="cNMP-bd_CS"/>
</dbReference>